<name>A0A1E5Q4Q0_9PROT</name>
<keyword evidence="2" id="KW-1185">Reference proteome</keyword>
<accession>A0A1E5Q4Q0</accession>
<gene>
    <name evidence="1" type="ORF">BEN30_15085</name>
</gene>
<evidence type="ECO:0000313" key="1">
    <source>
        <dbReference type="EMBL" id="OEJ65194.1"/>
    </source>
</evidence>
<comment type="caution">
    <text evidence="1">The sequence shown here is derived from an EMBL/GenBank/DDBJ whole genome shotgun (WGS) entry which is preliminary data.</text>
</comment>
<reference evidence="2" key="1">
    <citation type="submission" date="2016-07" db="EMBL/GenBank/DDBJ databases">
        <authorList>
            <person name="Florea S."/>
            <person name="Webb J.S."/>
            <person name="Jaromczyk J."/>
            <person name="Schardl C.L."/>
        </authorList>
    </citation>
    <scope>NUCLEOTIDE SEQUENCE [LARGE SCALE GENOMIC DNA]</scope>
    <source>
        <strain evidence="2">MV-1</strain>
    </source>
</reference>
<organism evidence="1 2">
    <name type="scientific">Magnetovibrio blakemorei</name>
    <dbReference type="NCBI Taxonomy" id="28181"/>
    <lineage>
        <taxon>Bacteria</taxon>
        <taxon>Pseudomonadati</taxon>
        <taxon>Pseudomonadota</taxon>
        <taxon>Alphaproteobacteria</taxon>
        <taxon>Rhodospirillales</taxon>
        <taxon>Magnetovibrionaceae</taxon>
        <taxon>Magnetovibrio</taxon>
    </lineage>
</organism>
<dbReference type="EMBL" id="MCGG01000054">
    <property type="protein sequence ID" value="OEJ65194.1"/>
    <property type="molecule type" value="Genomic_DNA"/>
</dbReference>
<evidence type="ECO:0000313" key="2">
    <source>
        <dbReference type="Proteomes" id="UP000095347"/>
    </source>
</evidence>
<dbReference type="STRING" id="28181.BEN30_15085"/>
<dbReference type="RefSeq" id="WP_069958903.1">
    <property type="nucleotide sequence ID" value="NZ_MCGG01000054.1"/>
</dbReference>
<sequence>MSNIVSKEVTATAIKALQNSFRSNWVNSVELIYTFAKTYSNTSLEQALTKRGFTITKKANAFTCSAKLAVMEEDANGKCVVSEAQASRYSKVCMYLNKHKVEVGDVDNFLKDKSLNSIICASKNPVNEKELKELLFAGLFEIQKEFQKVVVKKKDINIKNLGAEPGANLMVVITDDDGNITAMTVASNSPKYEAIANDILRSKAPKADGTNSAEDAIEAATIEAKAA</sequence>
<proteinExistence type="predicted"/>
<dbReference type="Proteomes" id="UP000095347">
    <property type="component" value="Unassembled WGS sequence"/>
</dbReference>
<protein>
    <submittedName>
        <fullName evidence="1">Uncharacterized protein</fullName>
    </submittedName>
</protein>
<dbReference type="AlphaFoldDB" id="A0A1E5Q4Q0"/>